<dbReference type="Pfam" id="PF04326">
    <property type="entry name" value="SLFN_AlbA_2"/>
    <property type="match status" value="1"/>
</dbReference>
<keyword evidence="2" id="KW-0067">ATP-binding</keyword>
<feature type="domain" description="Schlafen AlbA-2" evidence="1">
    <location>
        <begin position="20"/>
        <end position="64"/>
    </location>
</feature>
<organism evidence="2 3">
    <name type="scientific">Azospirillum brasilense</name>
    <dbReference type="NCBI Taxonomy" id="192"/>
    <lineage>
        <taxon>Bacteria</taxon>
        <taxon>Pseudomonadati</taxon>
        <taxon>Pseudomonadota</taxon>
        <taxon>Alphaproteobacteria</taxon>
        <taxon>Rhodospirillales</taxon>
        <taxon>Azospirillaceae</taxon>
        <taxon>Azospirillum</taxon>
    </lineage>
</organism>
<protein>
    <submittedName>
        <fullName evidence="2">ATP-binding protein</fullName>
    </submittedName>
</protein>
<dbReference type="InterPro" id="IPR007421">
    <property type="entry name" value="Schlafen_AlbA_2_dom"/>
</dbReference>
<proteinExistence type="predicted"/>
<accession>A0ABU4P9Q0</accession>
<dbReference type="RefSeq" id="WP_175424464.1">
    <property type="nucleotide sequence ID" value="NZ_CP012914.1"/>
</dbReference>
<sequence>MFEERIPDGRELQKILDADEDHFFDTKGCKIQPAKLQETFVAFANADGGEIYVGVEDKNFKEIVSSHFLQKRKPTHFWRRFSNKQFLLLRM</sequence>
<evidence type="ECO:0000259" key="1">
    <source>
        <dbReference type="Pfam" id="PF04326"/>
    </source>
</evidence>
<dbReference type="GeneID" id="62009417"/>
<name>A0ABU4P9Q0_AZOBR</name>
<dbReference type="Gene3D" id="3.30.950.30">
    <property type="entry name" value="Schlafen, AAA domain"/>
    <property type="match status" value="1"/>
</dbReference>
<evidence type="ECO:0000313" key="3">
    <source>
        <dbReference type="Proteomes" id="UP001277471"/>
    </source>
</evidence>
<comment type="caution">
    <text evidence="2">The sequence shown here is derived from an EMBL/GenBank/DDBJ whole genome shotgun (WGS) entry which is preliminary data.</text>
</comment>
<gene>
    <name evidence="2" type="ORF">SIM66_24250</name>
</gene>
<keyword evidence="2" id="KW-0547">Nucleotide-binding</keyword>
<keyword evidence="3" id="KW-1185">Reference proteome</keyword>
<dbReference type="GO" id="GO:0005524">
    <property type="term" value="F:ATP binding"/>
    <property type="evidence" value="ECO:0007669"/>
    <property type="project" value="UniProtKB-KW"/>
</dbReference>
<dbReference type="Proteomes" id="UP001277471">
    <property type="component" value="Unassembled WGS sequence"/>
</dbReference>
<reference evidence="2 3" key="1">
    <citation type="submission" date="2023-11" db="EMBL/GenBank/DDBJ databases">
        <title>MicrobeMod: A computational toolkit for identifying prokaryotic methylation and restriction-modification with nanopore sequencing.</title>
        <authorList>
            <person name="Crits-Christoph A."/>
            <person name="Kang S.C."/>
            <person name="Lee H."/>
            <person name="Ostrov N."/>
        </authorList>
    </citation>
    <scope>NUCLEOTIDE SEQUENCE [LARGE SCALE GENOMIC DNA]</scope>
    <source>
        <strain evidence="2 3">ATCC 29145</strain>
    </source>
</reference>
<evidence type="ECO:0000313" key="2">
    <source>
        <dbReference type="EMBL" id="MDX5954290.1"/>
    </source>
</evidence>
<dbReference type="EMBL" id="JAWXYC010000004">
    <property type="protein sequence ID" value="MDX5954290.1"/>
    <property type="molecule type" value="Genomic_DNA"/>
</dbReference>
<dbReference type="InterPro" id="IPR038461">
    <property type="entry name" value="Schlafen_AlbA_2_dom_sf"/>
</dbReference>